<keyword evidence="3" id="KW-1185">Reference proteome</keyword>
<feature type="compositionally biased region" description="Basic and acidic residues" evidence="1">
    <location>
        <begin position="109"/>
        <end position="123"/>
    </location>
</feature>
<protein>
    <submittedName>
        <fullName evidence="2">Uncharacterized protein</fullName>
    </submittedName>
</protein>
<feature type="region of interest" description="Disordered" evidence="1">
    <location>
        <begin position="103"/>
        <end position="134"/>
    </location>
</feature>
<dbReference type="AlphaFoldDB" id="A0AAV4ACU2"/>
<dbReference type="EMBL" id="BLXT01003746">
    <property type="protein sequence ID" value="GFO05092.1"/>
    <property type="molecule type" value="Genomic_DNA"/>
</dbReference>
<dbReference type="InterPro" id="IPR038269">
    <property type="entry name" value="SCAN_sf"/>
</dbReference>
<accession>A0AAV4ACU2</accession>
<name>A0AAV4ACU2_9GAST</name>
<evidence type="ECO:0000313" key="3">
    <source>
        <dbReference type="Proteomes" id="UP000735302"/>
    </source>
</evidence>
<sequence>MAIMKKFSNTIPLQSENTDTFISKVEMMFDRWTELAVITKGNLEELRDLVIRDQLYRSFNSKAVTFLKERSPKSIADVRDMAAKYRSAYPDISLAREEISIGNVAEGPTGKDRDARTTMRDKWNPNVRGGPMFR</sequence>
<dbReference type="Proteomes" id="UP000735302">
    <property type="component" value="Unassembled WGS sequence"/>
</dbReference>
<comment type="caution">
    <text evidence="2">The sequence shown here is derived from an EMBL/GenBank/DDBJ whole genome shotgun (WGS) entry which is preliminary data.</text>
</comment>
<reference evidence="2 3" key="1">
    <citation type="journal article" date="2021" name="Elife">
        <title>Chloroplast acquisition without the gene transfer in kleptoplastic sea slugs, Plakobranchus ocellatus.</title>
        <authorList>
            <person name="Maeda T."/>
            <person name="Takahashi S."/>
            <person name="Yoshida T."/>
            <person name="Shimamura S."/>
            <person name="Takaki Y."/>
            <person name="Nagai Y."/>
            <person name="Toyoda A."/>
            <person name="Suzuki Y."/>
            <person name="Arimoto A."/>
            <person name="Ishii H."/>
            <person name="Satoh N."/>
            <person name="Nishiyama T."/>
            <person name="Hasebe M."/>
            <person name="Maruyama T."/>
            <person name="Minagawa J."/>
            <person name="Obokata J."/>
            <person name="Shigenobu S."/>
        </authorList>
    </citation>
    <scope>NUCLEOTIDE SEQUENCE [LARGE SCALE GENOMIC DNA]</scope>
</reference>
<organism evidence="2 3">
    <name type="scientific">Plakobranchus ocellatus</name>
    <dbReference type="NCBI Taxonomy" id="259542"/>
    <lineage>
        <taxon>Eukaryota</taxon>
        <taxon>Metazoa</taxon>
        <taxon>Spiralia</taxon>
        <taxon>Lophotrochozoa</taxon>
        <taxon>Mollusca</taxon>
        <taxon>Gastropoda</taxon>
        <taxon>Heterobranchia</taxon>
        <taxon>Euthyneura</taxon>
        <taxon>Panpulmonata</taxon>
        <taxon>Sacoglossa</taxon>
        <taxon>Placobranchoidea</taxon>
        <taxon>Plakobranchidae</taxon>
        <taxon>Plakobranchus</taxon>
    </lineage>
</organism>
<evidence type="ECO:0000256" key="1">
    <source>
        <dbReference type="SAM" id="MobiDB-lite"/>
    </source>
</evidence>
<dbReference type="SUPFAM" id="SSF47353">
    <property type="entry name" value="Retrovirus capsid dimerization domain-like"/>
    <property type="match status" value="1"/>
</dbReference>
<proteinExistence type="predicted"/>
<dbReference type="Gene3D" id="1.10.4020.10">
    <property type="entry name" value="DNA breaking-rejoining enzymes"/>
    <property type="match status" value="1"/>
</dbReference>
<evidence type="ECO:0000313" key="2">
    <source>
        <dbReference type="EMBL" id="GFO05092.1"/>
    </source>
</evidence>
<gene>
    <name evidence="2" type="ORF">PoB_003159700</name>
</gene>